<dbReference type="RefSeq" id="WP_009583246.1">
    <property type="nucleotide sequence ID" value="NZ_AMZN01000111.1"/>
</dbReference>
<dbReference type="Proteomes" id="UP000011135">
    <property type="component" value="Unassembled WGS sequence"/>
</dbReference>
<comment type="PTM">
    <text evidence="9">Transiently phosphorylated on a His residue during the reaction cycle. Phosphorylation strongly increases the affinity for substrates and increases the rate of nicotinate D-ribonucleotide production. Dephosphorylation regenerates the low-affinity form of the enzyme, leading to product release.</text>
</comment>
<reference evidence="12 13" key="1">
    <citation type="submission" date="2012-12" db="EMBL/GenBank/DDBJ databases">
        <title>Genome assembly of Fulvivirga imtechensis AK7.</title>
        <authorList>
            <person name="Nupur N."/>
            <person name="Khatri I."/>
            <person name="Kumar R."/>
            <person name="Subramanian S."/>
            <person name="Pinnaka A."/>
        </authorList>
    </citation>
    <scope>NUCLEOTIDE SEQUENCE [LARGE SCALE GENOMIC DNA]</scope>
    <source>
        <strain evidence="12 13">AK7</strain>
    </source>
</reference>
<keyword evidence="7 9" id="KW-0808">Transferase</keyword>
<evidence type="ECO:0000256" key="5">
    <source>
        <dbReference type="ARBA" id="ARBA00022598"/>
    </source>
</evidence>
<evidence type="ECO:0000256" key="1">
    <source>
        <dbReference type="ARBA" id="ARBA00004952"/>
    </source>
</evidence>
<dbReference type="FunFam" id="3.20.20.70:FF:000076">
    <property type="entry name" value="Nicotinate phosphoribosyltransferase"/>
    <property type="match status" value="1"/>
</dbReference>
<keyword evidence="13" id="KW-1185">Reference proteome</keyword>
<dbReference type="Pfam" id="PF17767">
    <property type="entry name" value="NAPRTase_N"/>
    <property type="match status" value="1"/>
</dbReference>
<dbReference type="AlphaFoldDB" id="L8JM80"/>
<evidence type="ECO:0000256" key="3">
    <source>
        <dbReference type="ARBA" id="ARBA00013236"/>
    </source>
</evidence>
<feature type="domain" description="Nicotinate phosphoribosyltransferase C-terminal" evidence="11">
    <location>
        <begin position="354"/>
        <end position="457"/>
    </location>
</feature>
<dbReference type="GO" id="GO:0005829">
    <property type="term" value="C:cytosol"/>
    <property type="evidence" value="ECO:0007669"/>
    <property type="project" value="TreeGrafter"/>
</dbReference>
<dbReference type="InterPro" id="IPR041619">
    <property type="entry name" value="NAPRTase_C"/>
</dbReference>
<accession>L8JM80</accession>
<dbReference type="EMBL" id="AMZN01000111">
    <property type="protein sequence ID" value="ELR68497.1"/>
    <property type="molecule type" value="Genomic_DNA"/>
</dbReference>
<dbReference type="GO" id="GO:0047280">
    <property type="term" value="F:nicotinamide phosphoribosyltransferase activity"/>
    <property type="evidence" value="ECO:0007669"/>
    <property type="project" value="UniProtKB-ARBA"/>
</dbReference>
<comment type="similarity">
    <text evidence="2 9">Belongs to the NAPRTase family.</text>
</comment>
<evidence type="ECO:0000256" key="9">
    <source>
        <dbReference type="RuleBase" id="RU365100"/>
    </source>
</evidence>
<gene>
    <name evidence="12" type="ORF">C900_00331</name>
</gene>
<dbReference type="NCBIfam" id="TIGR01513">
    <property type="entry name" value="NAPRTase_put"/>
    <property type="match status" value="1"/>
</dbReference>
<keyword evidence="4" id="KW-0597">Phosphoprotein</keyword>
<feature type="domain" description="Nicotinate phosphoribosyltransferase N-terminal" evidence="10">
    <location>
        <begin position="11"/>
        <end position="132"/>
    </location>
</feature>
<dbReference type="PANTHER" id="PTHR11098">
    <property type="entry name" value="NICOTINATE PHOSPHORIBOSYLTRANSFERASE"/>
    <property type="match status" value="1"/>
</dbReference>
<dbReference type="InterPro" id="IPR013785">
    <property type="entry name" value="Aldolase_TIM"/>
</dbReference>
<evidence type="ECO:0000256" key="4">
    <source>
        <dbReference type="ARBA" id="ARBA00022553"/>
    </source>
</evidence>
<comment type="function">
    <text evidence="9">Catalyzes the first step in the biosynthesis of NAD from nicotinic acid, the ATP-dependent synthesis of beta-nicotinate D-ribonucleotide from nicotinate and 5-phospho-D-ribose 1-phosphate.</text>
</comment>
<evidence type="ECO:0000313" key="12">
    <source>
        <dbReference type="EMBL" id="ELR68497.1"/>
    </source>
</evidence>
<evidence type="ECO:0000256" key="6">
    <source>
        <dbReference type="ARBA" id="ARBA00022642"/>
    </source>
</evidence>
<dbReference type="GO" id="GO:0034355">
    <property type="term" value="P:NAD+ biosynthetic process via the salvage pathway"/>
    <property type="evidence" value="ECO:0007669"/>
    <property type="project" value="TreeGrafter"/>
</dbReference>
<dbReference type="CDD" id="cd01570">
    <property type="entry name" value="NAPRTase_A"/>
    <property type="match status" value="1"/>
</dbReference>
<proteinExistence type="inferred from homology"/>
<dbReference type="SUPFAM" id="SSF51690">
    <property type="entry name" value="Nicotinate/Quinolinate PRTase C-terminal domain-like"/>
    <property type="match status" value="1"/>
</dbReference>
<comment type="pathway">
    <text evidence="1 9">Cofactor biosynthesis; NAD(+) biosynthesis; nicotinate D-ribonucleotide from nicotinate: step 1/1.</text>
</comment>
<evidence type="ECO:0000313" key="13">
    <source>
        <dbReference type="Proteomes" id="UP000011135"/>
    </source>
</evidence>
<dbReference type="NCBIfam" id="NF006695">
    <property type="entry name" value="PRK09243.1-2"/>
    <property type="match status" value="1"/>
</dbReference>
<comment type="caution">
    <text evidence="12">The sequence shown here is derived from an EMBL/GenBank/DDBJ whole genome shotgun (WGS) entry which is preliminary data.</text>
</comment>
<dbReference type="InterPro" id="IPR036068">
    <property type="entry name" value="Nicotinate_pribotase-like_C"/>
</dbReference>
<dbReference type="Gene3D" id="3.20.20.70">
    <property type="entry name" value="Aldolase class I"/>
    <property type="match status" value="1"/>
</dbReference>
<dbReference type="EC" id="6.3.4.21" evidence="3 9"/>
<dbReference type="SUPFAM" id="SSF54675">
    <property type="entry name" value="Nicotinate/Quinolinate PRTase N-terminal domain-like"/>
    <property type="match status" value="1"/>
</dbReference>
<dbReference type="Pfam" id="PF17956">
    <property type="entry name" value="NAPRTase_C"/>
    <property type="match status" value="1"/>
</dbReference>
<dbReference type="eggNOG" id="COG1488">
    <property type="taxonomic scope" value="Bacteria"/>
</dbReference>
<dbReference type="PIRSF" id="PIRSF000484">
    <property type="entry name" value="NAPRT"/>
    <property type="match status" value="1"/>
</dbReference>
<comment type="catalytic activity">
    <reaction evidence="8 9">
        <text>5-phospho-alpha-D-ribose 1-diphosphate + nicotinate + ATP + H2O = nicotinate beta-D-ribonucleotide + ADP + phosphate + diphosphate</text>
        <dbReference type="Rhea" id="RHEA:36163"/>
        <dbReference type="ChEBI" id="CHEBI:15377"/>
        <dbReference type="ChEBI" id="CHEBI:30616"/>
        <dbReference type="ChEBI" id="CHEBI:32544"/>
        <dbReference type="ChEBI" id="CHEBI:33019"/>
        <dbReference type="ChEBI" id="CHEBI:43474"/>
        <dbReference type="ChEBI" id="CHEBI:57502"/>
        <dbReference type="ChEBI" id="CHEBI:58017"/>
        <dbReference type="ChEBI" id="CHEBI:456216"/>
        <dbReference type="EC" id="6.3.4.21"/>
    </reaction>
</comment>
<protein>
    <recommendedName>
        <fullName evidence="3 9">Nicotinate phosphoribosyltransferase</fullName>
        <ecNumber evidence="3 9">6.3.4.21</ecNumber>
    </recommendedName>
</protein>
<sequence>MKDLTITGTYTDLYQLTMAQVYFLTGKNNDEAVFDYFFRKLPYEGGYTVFAGLGTFLDILEDLHFTRADIDYLKGIGLNEQFVNSLESFRFRGTIYAAREGEVVFPNEPVLRLQGNMMEAQIVETLLLNILNFQSLIATKAARMRTVAGDRTLSDFGLRRAQGTGGYHATRAAIVGGFDSTSNVKAALDFGIPAVGTMAHSFIQSYDDELAAFRDFAIHRPENCILLVDTYDTLKSGIPNAITVAKEMHEHSQQLLGVRLDSGDLAYLSKKTRKMLDEAGLHEVKITASNQLDEWVIKSLLDQQAPIDIFGVGTSLVTGPPDAALDGVYKLAYAHRKPRIKLSENLKKITLPDKKQVYRMINGEGNFFGADVITLADENVPDIMYHPVEPDKSLEIKGLTSEPLLHKVMDQGKIVFTPSLKEIAAYCQERLNMLPDEHKRFYYPHIYKVGLSEKLRHKRDEMKKYYKK</sequence>
<name>L8JM80_9BACT</name>
<dbReference type="InterPro" id="IPR006405">
    <property type="entry name" value="Nic_PRibTrfase_pncB"/>
</dbReference>
<dbReference type="STRING" id="1237149.C900_00331"/>
<dbReference type="UniPathway" id="UPA00253">
    <property type="reaction ID" value="UER00457"/>
</dbReference>
<dbReference type="InterPro" id="IPR007229">
    <property type="entry name" value="Nic_PRibTrfase-Fam"/>
</dbReference>
<evidence type="ECO:0000256" key="2">
    <source>
        <dbReference type="ARBA" id="ARBA00010897"/>
    </source>
</evidence>
<organism evidence="12 13">
    <name type="scientific">Fulvivirga imtechensis AK7</name>
    <dbReference type="NCBI Taxonomy" id="1237149"/>
    <lineage>
        <taxon>Bacteria</taxon>
        <taxon>Pseudomonadati</taxon>
        <taxon>Bacteroidota</taxon>
        <taxon>Cytophagia</taxon>
        <taxon>Cytophagales</taxon>
        <taxon>Fulvivirgaceae</taxon>
        <taxon>Fulvivirga</taxon>
    </lineage>
</organism>
<evidence type="ECO:0000259" key="10">
    <source>
        <dbReference type="Pfam" id="PF17767"/>
    </source>
</evidence>
<evidence type="ECO:0000256" key="8">
    <source>
        <dbReference type="ARBA" id="ARBA00048668"/>
    </source>
</evidence>
<dbReference type="PATRIC" id="fig|1237149.3.peg.5445"/>
<dbReference type="NCBIfam" id="NF009131">
    <property type="entry name" value="PRK12484.1"/>
    <property type="match status" value="1"/>
</dbReference>
<dbReference type="GO" id="GO:0004516">
    <property type="term" value="F:nicotinate phosphoribosyltransferase activity"/>
    <property type="evidence" value="ECO:0007669"/>
    <property type="project" value="UniProtKB-UniRule"/>
</dbReference>
<evidence type="ECO:0000256" key="7">
    <source>
        <dbReference type="ARBA" id="ARBA00022679"/>
    </source>
</evidence>
<dbReference type="OrthoDB" id="9770610at2"/>
<evidence type="ECO:0000259" key="11">
    <source>
        <dbReference type="Pfam" id="PF17956"/>
    </source>
</evidence>
<dbReference type="Gene3D" id="3.20.140.10">
    <property type="entry name" value="nicotinate phosphoribosyltransferase"/>
    <property type="match status" value="1"/>
</dbReference>
<dbReference type="InterPro" id="IPR040727">
    <property type="entry name" value="NAPRTase_N"/>
</dbReference>
<keyword evidence="6 9" id="KW-0662">Pyridine nucleotide biosynthesis</keyword>
<keyword evidence="5 9" id="KW-0436">Ligase</keyword>
<keyword evidence="12" id="KW-0328">Glycosyltransferase</keyword>
<dbReference type="PANTHER" id="PTHR11098:SF1">
    <property type="entry name" value="NICOTINATE PHOSPHORIBOSYLTRANSFERASE"/>
    <property type="match status" value="1"/>
</dbReference>